<dbReference type="Proteomes" id="UP000807353">
    <property type="component" value="Unassembled WGS sequence"/>
</dbReference>
<name>A0A9P5Y4I3_9AGAR</name>
<keyword evidence="3" id="KW-1185">Reference proteome</keyword>
<dbReference type="AlphaFoldDB" id="A0A9P5Y4I3"/>
<feature type="compositionally biased region" description="Basic residues" evidence="1">
    <location>
        <begin position="246"/>
        <end position="260"/>
    </location>
</feature>
<feature type="compositionally biased region" description="Basic and acidic residues" evidence="1">
    <location>
        <begin position="232"/>
        <end position="245"/>
    </location>
</feature>
<gene>
    <name evidence="2" type="ORF">BDZ94DRAFT_1264430</name>
</gene>
<reference evidence="2" key="1">
    <citation type="submission" date="2020-11" db="EMBL/GenBank/DDBJ databases">
        <authorList>
            <consortium name="DOE Joint Genome Institute"/>
            <person name="Ahrendt S."/>
            <person name="Riley R."/>
            <person name="Andreopoulos W."/>
            <person name="Labutti K."/>
            <person name="Pangilinan J."/>
            <person name="Ruiz-Duenas F.J."/>
            <person name="Barrasa J.M."/>
            <person name="Sanchez-Garcia M."/>
            <person name="Camarero S."/>
            <person name="Miyauchi S."/>
            <person name="Serrano A."/>
            <person name="Linde D."/>
            <person name="Babiker R."/>
            <person name="Drula E."/>
            <person name="Ayuso-Fernandez I."/>
            <person name="Pacheco R."/>
            <person name="Padilla G."/>
            <person name="Ferreira P."/>
            <person name="Barriuso J."/>
            <person name="Kellner H."/>
            <person name="Castanera R."/>
            <person name="Alfaro M."/>
            <person name="Ramirez L."/>
            <person name="Pisabarro A.G."/>
            <person name="Kuo A."/>
            <person name="Tritt A."/>
            <person name="Lipzen A."/>
            <person name="He G."/>
            <person name="Yan M."/>
            <person name="Ng V."/>
            <person name="Cullen D."/>
            <person name="Martin F."/>
            <person name="Rosso M.-N."/>
            <person name="Henrissat B."/>
            <person name="Hibbett D."/>
            <person name="Martinez A.T."/>
            <person name="Grigoriev I.V."/>
        </authorList>
    </citation>
    <scope>NUCLEOTIDE SEQUENCE</scope>
    <source>
        <strain evidence="2">CBS 247.69</strain>
    </source>
</reference>
<comment type="caution">
    <text evidence="2">The sequence shown here is derived from an EMBL/GenBank/DDBJ whole genome shotgun (WGS) entry which is preliminary data.</text>
</comment>
<feature type="region of interest" description="Disordered" evidence="1">
    <location>
        <begin position="232"/>
        <end position="282"/>
    </location>
</feature>
<proteinExistence type="predicted"/>
<evidence type="ECO:0000313" key="2">
    <source>
        <dbReference type="EMBL" id="KAF9461161.1"/>
    </source>
</evidence>
<accession>A0A9P5Y4I3</accession>
<evidence type="ECO:0000256" key="1">
    <source>
        <dbReference type="SAM" id="MobiDB-lite"/>
    </source>
</evidence>
<dbReference type="OrthoDB" id="3264915at2759"/>
<organism evidence="2 3">
    <name type="scientific">Collybia nuda</name>
    <dbReference type="NCBI Taxonomy" id="64659"/>
    <lineage>
        <taxon>Eukaryota</taxon>
        <taxon>Fungi</taxon>
        <taxon>Dikarya</taxon>
        <taxon>Basidiomycota</taxon>
        <taxon>Agaricomycotina</taxon>
        <taxon>Agaricomycetes</taxon>
        <taxon>Agaricomycetidae</taxon>
        <taxon>Agaricales</taxon>
        <taxon>Tricholomatineae</taxon>
        <taxon>Clitocybaceae</taxon>
        <taxon>Collybia</taxon>
    </lineage>
</organism>
<evidence type="ECO:0000313" key="3">
    <source>
        <dbReference type="Proteomes" id="UP000807353"/>
    </source>
</evidence>
<sequence length="282" mass="31332">MIIAYMKQHGGKVVLGASVALSKISSKDLQRRVRVVVKAANASDPIEEGQPETSGGVTIQIKLEEKAKRAKVAILASRATGKLEVRMRKRENSPLNSQYRDTKYDAAFTKKLMSDDEDEFDANGIKTANFVSHAPAYRSKELKELFAAVDAVLDPDASARYTCRVIGPVRDEPPRAWRWMIDPDWLAKEDNQKYDVESRIVDSGKAWGDNEDPEVLLAKREKLKAEKKTIMEGKKRKMMEAAVEKGKKKAKTNKGRKGVKTNKAQGGPSTVHEDDGDDDGSD</sequence>
<protein>
    <submittedName>
        <fullName evidence="2">Uncharacterized protein</fullName>
    </submittedName>
</protein>
<dbReference type="EMBL" id="MU150288">
    <property type="protein sequence ID" value="KAF9461161.1"/>
    <property type="molecule type" value="Genomic_DNA"/>
</dbReference>